<keyword evidence="7 9" id="KW-1133">Transmembrane helix</keyword>
<reference evidence="15" key="1">
    <citation type="journal article" date="2019" name="Int. J. Syst. Evol. Microbiol.">
        <title>The Global Catalogue of Microorganisms (GCM) 10K type strain sequencing project: providing services to taxonomists for standard genome sequencing and annotation.</title>
        <authorList>
            <consortium name="The Broad Institute Genomics Platform"/>
            <consortium name="The Broad Institute Genome Sequencing Center for Infectious Disease"/>
            <person name="Wu L."/>
            <person name="Ma J."/>
        </authorList>
    </citation>
    <scope>NUCLEOTIDE SEQUENCE [LARGE SCALE GENOMIC DNA]</scope>
    <source>
        <strain evidence="15">JCM 18015</strain>
    </source>
</reference>
<evidence type="ECO:0000256" key="5">
    <source>
        <dbReference type="ARBA" id="ARBA00022519"/>
    </source>
</evidence>
<dbReference type="Pfam" id="PF25994">
    <property type="entry name" value="HH_AprE"/>
    <property type="match status" value="1"/>
</dbReference>
<proteinExistence type="inferred from homology"/>
<dbReference type="PANTHER" id="PTHR30386">
    <property type="entry name" value="MEMBRANE FUSION SUBUNIT OF EMRAB-TOLC MULTIDRUG EFFLUX PUMP"/>
    <property type="match status" value="1"/>
</dbReference>
<dbReference type="RefSeq" id="WP_259553950.1">
    <property type="nucleotide sequence ID" value="NZ_BAABHW010000002.1"/>
</dbReference>
<evidence type="ECO:0000313" key="14">
    <source>
        <dbReference type="EMBL" id="GAA5074594.1"/>
    </source>
</evidence>
<evidence type="ECO:0000256" key="9">
    <source>
        <dbReference type="RuleBase" id="RU365093"/>
    </source>
</evidence>
<dbReference type="Proteomes" id="UP001499910">
    <property type="component" value="Unassembled WGS sequence"/>
</dbReference>
<keyword evidence="8 9" id="KW-0472">Membrane</keyword>
<comment type="similarity">
    <text evidence="2 9">Belongs to the membrane fusion protein (MFP) (TC 8.A.1) family.</text>
</comment>
<comment type="caution">
    <text evidence="14">The sequence shown here is derived from an EMBL/GenBank/DDBJ whole genome shotgun (WGS) entry which is preliminary data.</text>
</comment>
<organism evidence="14 15">
    <name type="scientific">[Roseibacterium] beibuensis</name>
    <dbReference type="NCBI Taxonomy" id="1193142"/>
    <lineage>
        <taxon>Bacteria</taxon>
        <taxon>Pseudomonadati</taxon>
        <taxon>Pseudomonadota</taxon>
        <taxon>Alphaproteobacteria</taxon>
        <taxon>Rhodobacterales</taxon>
        <taxon>Roseobacteraceae</taxon>
        <taxon>Roseicyclus</taxon>
    </lineage>
</organism>
<keyword evidence="10" id="KW-0175">Coiled coil</keyword>
<evidence type="ECO:0000256" key="10">
    <source>
        <dbReference type="SAM" id="Coils"/>
    </source>
</evidence>
<sequence>MTGPDARPDDRGMPHPVAPARPRPAWSVRGPMLIGFLAVGVLIAGVFGWAVSSRLAGAVIAAGQIEVDRNRQPLQHPDGGLVAELFVEEGHLVEAGDLILRLDPADLQTDLIVARDRLAELRARRARLEAERDGADSITFSPALLADAEADPEIADFLEGQRNLFDARAETLESQVNQLSQRRNQIDLQIEGLNAQEVALTEQLLIIEQDLARQQDALDRGVGRSAPVLQLQRDSARIRGQLAEIEASRAETAERRTEIELAILQRISDRREEAISELREIRASEQELAEEVAALERNLQELDLRAPVSGAIFGLAVFGDRAVVRPADELGYIVPDDRPLVMSVQVPAIDIDQIYIGQPVSLLFPAFPQRDMPDLTGEVTLISADAFLDDDTGTSFYRAEIIMPEDQLALLGDRRLIPGMPVQAFIRTADRTPLDYLLEPLTDYFSRAFRES</sequence>
<dbReference type="PRINTS" id="PR01490">
    <property type="entry name" value="RTXTOXIND"/>
</dbReference>
<evidence type="ECO:0000256" key="7">
    <source>
        <dbReference type="ARBA" id="ARBA00022989"/>
    </source>
</evidence>
<feature type="domain" description="AprE-like beta-barrel" evidence="13">
    <location>
        <begin position="340"/>
        <end position="428"/>
    </location>
</feature>
<keyword evidence="4 9" id="KW-1003">Cell membrane</keyword>
<dbReference type="Gene3D" id="2.40.30.170">
    <property type="match status" value="1"/>
</dbReference>
<keyword evidence="5 9" id="KW-0997">Cell inner membrane</keyword>
<feature type="coiled-coil region" evidence="10">
    <location>
        <begin position="162"/>
        <end position="196"/>
    </location>
</feature>
<dbReference type="InterPro" id="IPR010129">
    <property type="entry name" value="T1SS_HlyD"/>
</dbReference>
<feature type="domain" description="AprE-like long alpha-helical hairpin" evidence="12">
    <location>
        <begin position="109"/>
        <end position="296"/>
    </location>
</feature>
<keyword evidence="6 9" id="KW-0812">Transmembrane</keyword>
<evidence type="ECO:0000256" key="4">
    <source>
        <dbReference type="ARBA" id="ARBA00022475"/>
    </source>
</evidence>
<dbReference type="NCBIfam" id="TIGR01843">
    <property type="entry name" value="type_I_hlyD"/>
    <property type="match status" value="1"/>
</dbReference>
<dbReference type="InterPro" id="IPR050739">
    <property type="entry name" value="MFP"/>
</dbReference>
<dbReference type="PANTHER" id="PTHR30386:SF17">
    <property type="entry name" value="ALKALINE PROTEASE SECRETION PROTEIN APRE"/>
    <property type="match status" value="1"/>
</dbReference>
<evidence type="ECO:0000256" key="6">
    <source>
        <dbReference type="ARBA" id="ARBA00022692"/>
    </source>
</evidence>
<dbReference type="EMBL" id="BAABHW010000002">
    <property type="protein sequence ID" value="GAA5074594.1"/>
    <property type="molecule type" value="Genomic_DNA"/>
</dbReference>
<evidence type="ECO:0000256" key="11">
    <source>
        <dbReference type="SAM" id="MobiDB-lite"/>
    </source>
</evidence>
<feature type="region of interest" description="Disordered" evidence="11">
    <location>
        <begin position="1"/>
        <end position="22"/>
    </location>
</feature>
<feature type="compositionally biased region" description="Basic and acidic residues" evidence="11">
    <location>
        <begin position="1"/>
        <end position="13"/>
    </location>
</feature>
<evidence type="ECO:0000256" key="8">
    <source>
        <dbReference type="ARBA" id="ARBA00023136"/>
    </source>
</evidence>
<accession>A0ABP9LDB8</accession>
<keyword evidence="15" id="KW-1185">Reference proteome</keyword>
<evidence type="ECO:0000313" key="15">
    <source>
        <dbReference type="Proteomes" id="UP001499910"/>
    </source>
</evidence>
<protein>
    <recommendedName>
        <fullName evidence="9">Membrane fusion protein (MFP) family protein</fullName>
    </recommendedName>
</protein>
<dbReference type="Pfam" id="PF26002">
    <property type="entry name" value="Beta-barrel_AprE"/>
    <property type="match status" value="1"/>
</dbReference>
<dbReference type="InterPro" id="IPR058982">
    <property type="entry name" value="Beta-barrel_AprE"/>
</dbReference>
<gene>
    <name evidence="14" type="ORF">GCM10023209_21830</name>
</gene>
<feature type="transmembrane region" description="Helical" evidence="9">
    <location>
        <begin position="31"/>
        <end position="51"/>
    </location>
</feature>
<feature type="coiled-coil region" evidence="10">
    <location>
        <begin position="111"/>
        <end position="138"/>
    </location>
</feature>
<keyword evidence="3 9" id="KW-0813">Transport</keyword>
<evidence type="ECO:0000256" key="3">
    <source>
        <dbReference type="ARBA" id="ARBA00022448"/>
    </source>
</evidence>
<dbReference type="InterPro" id="IPR058781">
    <property type="entry name" value="HH_AprE-like"/>
</dbReference>
<evidence type="ECO:0000259" key="12">
    <source>
        <dbReference type="Pfam" id="PF25994"/>
    </source>
</evidence>
<name>A0ABP9LDB8_9RHOB</name>
<evidence type="ECO:0000256" key="2">
    <source>
        <dbReference type="ARBA" id="ARBA00009477"/>
    </source>
</evidence>
<evidence type="ECO:0000259" key="13">
    <source>
        <dbReference type="Pfam" id="PF26002"/>
    </source>
</evidence>
<evidence type="ECO:0000256" key="1">
    <source>
        <dbReference type="ARBA" id="ARBA00004377"/>
    </source>
</evidence>
<comment type="subcellular location">
    <subcellularLocation>
        <location evidence="1 9">Cell inner membrane</location>
        <topology evidence="1 9">Single-pass membrane protein</topology>
    </subcellularLocation>
</comment>
<feature type="coiled-coil region" evidence="10">
    <location>
        <begin position="264"/>
        <end position="305"/>
    </location>
</feature>